<evidence type="ECO:0000313" key="5">
    <source>
        <dbReference type="Proteomes" id="UP001500427"/>
    </source>
</evidence>
<evidence type="ECO:0000256" key="1">
    <source>
        <dbReference type="ARBA" id="ARBA00009013"/>
    </source>
</evidence>
<dbReference type="SUPFAM" id="SSF52091">
    <property type="entry name" value="SpoIIaa-like"/>
    <property type="match status" value="1"/>
</dbReference>
<feature type="domain" description="STAS" evidence="3">
    <location>
        <begin position="1"/>
        <end position="102"/>
    </location>
</feature>
<evidence type="ECO:0000259" key="3">
    <source>
        <dbReference type="PROSITE" id="PS50801"/>
    </source>
</evidence>
<dbReference type="InterPro" id="IPR036513">
    <property type="entry name" value="STAS_dom_sf"/>
</dbReference>
<evidence type="ECO:0000256" key="2">
    <source>
        <dbReference type="RuleBase" id="RU003749"/>
    </source>
</evidence>
<dbReference type="RefSeq" id="WP_345506885.1">
    <property type="nucleotide sequence ID" value="NZ_BAABIW010000010.1"/>
</dbReference>
<dbReference type="Pfam" id="PF01740">
    <property type="entry name" value="STAS"/>
    <property type="match status" value="1"/>
</dbReference>
<protein>
    <recommendedName>
        <fullName evidence="2">Anti-sigma factor antagonist</fullName>
    </recommendedName>
</protein>
<dbReference type="PANTHER" id="PTHR33495">
    <property type="entry name" value="ANTI-SIGMA FACTOR ANTAGONIST TM_1081-RELATED-RELATED"/>
    <property type="match status" value="1"/>
</dbReference>
<comment type="similarity">
    <text evidence="1 2">Belongs to the anti-sigma-factor antagonist family.</text>
</comment>
<comment type="caution">
    <text evidence="4">The sequence shown here is derived from an EMBL/GenBank/DDBJ whole genome shotgun (WGS) entry which is preliminary data.</text>
</comment>
<reference evidence="5" key="1">
    <citation type="journal article" date="2019" name="Int. J. Syst. Evol. Microbiol.">
        <title>The Global Catalogue of Microorganisms (GCM) 10K type strain sequencing project: providing services to taxonomists for standard genome sequencing and annotation.</title>
        <authorList>
            <consortium name="The Broad Institute Genomics Platform"/>
            <consortium name="The Broad Institute Genome Sequencing Center for Infectious Disease"/>
            <person name="Wu L."/>
            <person name="Ma J."/>
        </authorList>
    </citation>
    <scope>NUCLEOTIDE SEQUENCE [LARGE SCALE GENOMIC DNA]</scope>
    <source>
        <strain evidence="5">JCM 17687</strain>
    </source>
</reference>
<dbReference type="NCBIfam" id="TIGR00377">
    <property type="entry name" value="ant_ant_sig"/>
    <property type="match status" value="1"/>
</dbReference>
<dbReference type="CDD" id="cd07043">
    <property type="entry name" value="STAS_anti-anti-sigma_factors"/>
    <property type="match status" value="1"/>
</dbReference>
<gene>
    <name evidence="4" type="primary">bldG_1</name>
    <name evidence="4" type="ORF">GCM10023258_15510</name>
</gene>
<proteinExistence type="inferred from homology"/>
<dbReference type="EMBL" id="BAABIW010000010">
    <property type="protein sequence ID" value="GAA5023859.1"/>
    <property type="molecule type" value="Genomic_DNA"/>
</dbReference>
<accession>A0ABP9JB99</accession>
<organism evidence="4 5">
    <name type="scientific">Terrabacter aeriphilus</name>
    <dbReference type="NCBI Taxonomy" id="515662"/>
    <lineage>
        <taxon>Bacteria</taxon>
        <taxon>Bacillati</taxon>
        <taxon>Actinomycetota</taxon>
        <taxon>Actinomycetes</taxon>
        <taxon>Micrococcales</taxon>
        <taxon>Intrasporangiaceae</taxon>
        <taxon>Terrabacter</taxon>
    </lineage>
</organism>
<name>A0ABP9JB99_9MICO</name>
<evidence type="ECO:0000313" key="4">
    <source>
        <dbReference type="EMBL" id="GAA5023859.1"/>
    </source>
</evidence>
<dbReference type="Gene3D" id="3.30.750.24">
    <property type="entry name" value="STAS domain"/>
    <property type="match status" value="1"/>
</dbReference>
<dbReference type="PROSITE" id="PS50801">
    <property type="entry name" value="STAS"/>
    <property type="match status" value="1"/>
</dbReference>
<dbReference type="Proteomes" id="UP001500427">
    <property type="component" value="Unassembled WGS sequence"/>
</dbReference>
<dbReference type="PANTHER" id="PTHR33495:SF2">
    <property type="entry name" value="ANTI-SIGMA FACTOR ANTAGONIST TM_1081-RELATED"/>
    <property type="match status" value="1"/>
</dbReference>
<dbReference type="InterPro" id="IPR002645">
    <property type="entry name" value="STAS_dom"/>
</dbReference>
<dbReference type="InterPro" id="IPR003658">
    <property type="entry name" value="Anti-sigma_ant"/>
</dbReference>
<sequence>MSVTVSTSSSTTTARLSGEIDTYTVPEVRHAFDELEVPTGGDVVVDLRDVTFLDSSGLGAIIGLYHRTAGPGARLRLLCGESTLRLVRLMHLDQVIEVVDAT</sequence>
<keyword evidence="5" id="KW-1185">Reference proteome</keyword>